<protein>
    <submittedName>
        <fullName evidence="2">Uncharacterized protein</fullName>
    </submittedName>
</protein>
<dbReference type="Proteomes" id="UP000030161">
    <property type="component" value="Unassembled WGS sequence"/>
</dbReference>
<comment type="caution">
    <text evidence="2">The sequence shown here is derived from an EMBL/GenBank/DDBJ whole genome shotgun (WGS) entry which is preliminary data.</text>
</comment>
<dbReference type="GO" id="GO:0005743">
    <property type="term" value="C:mitochondrial inner membrane"/>
    <property type="evidence" value="ECO:0007669"/>
    <property type="project" value="TreeGrafter"/>
</dbReference>
<gene>
    <name evidence="2" type="ORF">MG3_03672</name>
</gene>
<dbReference type="PANTHER" id="PTHR28523">
    <property type="entry name" value="CYTOCHROME C OXIDASE ASSEMBLY FACTOR 1"/>
    <property type="match status" value="1"/>
</dbReference>
<keyword evidence="1" id="KW-0812">Transmembrane</keyword>
<organism evidence="2 3">
    <name type="scientific">Candida albicans P78048</name>
    <dbReference type="NCBI Taxonomy" id="1094989"/>
    <lineage>
        <taxon>Eukaryota</taxon>
        <taxon>Fungi</taxon>
        <taxon>Dikarya</taxon>
        <taxon>Ascomycota</taxon>
        <taxon>Saccharomycotina</taxon>
        <taxon>Pichiomycetes</taxon>
        <taxon>Debaryomycetaceae</taxon>
        <taxon>Candida/Lodderomyces clade</taxon>
        <taxon>Candida</taxon>
    </lineage>
</organism>
<keyword evidence="1" id="KW-1133">Transmembrane helix</keyword>
<evidence type="ECO:0000256" key="1">
    <source>
        <dbReference type="SAM" id="Phobius"/>
    </source>
</evidence>
<sequence length="220" mass="25048">MEKNFKQKNVNLFKHSNLFRPSIMISRQLMGLVPKPSVTVRRFFSTSSIILQKSATPGSSTSIPHPHVTSADYKPPVTIDRELPDPFSKRKTNRRYLLIYGIGITLSCIAIFNYEKTQSPIITSSLYFLRRSQPSIELLGKDIDYSSSWPWIWGKLNTVQGIINIEFSVKGSKGNGVVKLNASRESKAHPFDVHQFVLEVERDGKKQVVDLTKEPNFDFM</sequence>
<dbReference type="PANTHER" id="PTHR28523:SF1">
    <property type="entry name" value="CYTOCHROME C OXIDASE ASSEMBLY FACTOR 1"/>
    <property type="match status" value="1"/>
</dbReference>
<evidence type="ECO:0000313" key="3">
    <source>
        <dbReference type="Proteomes" id="UP000030161"/>
    </source>
</evidence>
<name>A0AB34PR60_CANAX</name>
<evidence type="ECO:0000313" key="2">
    <source>
        <dbReference type="EMBL" id="KGR08919.1"/>
    </source>
</evidence>
<proteinExistence type="predicted"/>
<dbReference type="Pfam" id="PF08695">
    <property type="entry name" value="Coa1"/>
    <property type="match status" value="1"/>
</dbReference>
<dbReference type="EMBL" id="AJIX01000027">
    <property type="protein sequence ID" value="KGR08919.1"/>
    <property type="molecule type" value="Genomic_DNA"/>
</dbReference>
<dbReference type="GO" id="GO:0033617">
    <property type="term" value="P:mitochondrial respiratory chain complex IV assembly"/>
    <property type="evidence" value="ECO:0007669"/>
    <property type="project" value="InterPro"/>
</dbReference>
<dbReference type="InterPro" id="IPR042432">
    <property type="entry name" value="Coa1_fungi"/>
</dbReference>
<keyword evidence="1" id="KW-0472">Membrane</keyword>
<dbReference type="InterPro" id="IPR014807">
    <property type="entry name" value="Coa1"/>
</dbReference>
<accession>A0AB34PR60</accession>
<feature type="transmembrane region" description="Helical" evidence="1">
    <location>
        <begin position="96"/>
        <end position="114"/>
    </location>
</feature>
<dbReference type="AlphaFoldDB" id="A0AB34PR60"/>
<reference evidence="2 3" key="1">
    <citation type="submission" date="2013-12" db="EMBL/GenBank/DDBJ databases">
        <title>The Genome Sequence of Candida albicans P78048.</title>
        <authorList>
            <consortium name="The Broad Institute Genome Sequencing Platform"/>
            <consortium name="The Broad Institute Genome Sequencing Center for Infectious Disease"/>
            <person name="Cuomo C."/>
            <person name="Bennett R."/>
            <person name="Hirakawa M."/>
            <person name="Noverr M."/>
            <person name="Mitchell A."/>
            <person name="Young S.K."/>
            <person name="Zeng Q."/>
            <person name="Gargeya S."/>
            <person name="Fitzgerald M."/>
            <person name="Abouelleil A."/>
            <person name="Alvarado L."/>
            <person name="Berlin A.M."/>
            <person name="Chapman S.B."/>
            <person name="Dewar J."/>
            <person name="Goldberg J."/>
            <person name="Griggs A."/>
            <person name="Gujja S."/>
            <person name="Hansen M."/>
            <person name="Howarth C."/>
            <person name="Imamovic A."/>
            <person name="Larimer J."/>
            <person name="McCowan C."/>
            <person name="Murphy C."/>
            <person name="Pearson M."/>
            <person name="Priest M."/>
            <person name="Roberts A."/>
            <person name="Saif S."/>
            <person name="Shea T."/>
            <person name="Sykes S."/>
            <person name="Wortman J."/>
            <person name="Nusbaum C."/>
            <person name="Birren B."/>
        </authorList>
    </citation>
    <scope>NUCLEOTIDE SEQUENCE [LARGE SCALE GENOMIC DNA]</scope>
    <source>
        <strain evidence="2 3">P78048</strain>
    </source>
</reference>